<protein>
    <recommendedName>
        <fullName evidence="3">F-box domain-containing protein</fullName>
    </recommendedName>
</protein>
<dbReference type="Proteomes" id="UP000001056">
    <property type="component" value="Unassembled WGS sequence"/>
</dbReference>
<dbReference type="InParanoid" id="Q2H7M3"/>
<proteinExistence type="predicted"/>
<name>Q2H7M3_CHAGB</name>
<dbReference type="GeneID" id="4390560"/>
<accession>Q2H7M3</accession>
<dbReference type="AlphaFoldDB" id="Q2H7M3"/>
<dbReference type="Gene3D" id="3.80.10.10">
    <property type="entry name" value="Ribonuclease Inhibitor"/>
    <property type="match status" value="1"/>
</dbReference>
<dbReference type="RefSeq" id="XP_001221437.1">
    <property type="nucleotide sequence ID" value="XM_001221436.1"/>
</dbReference>
<keyword evidence="2" id="KW-1185">Reference proteome</keyword>
<evidence type="ECO:0000313" key="2">
    <source>
        <dbReference type="Proteomes" id="UP000001056"/>
    </source>
</evidence>
<gene>
    <name evidence="1" type="ORF">CHGG_05342</name>
</gene>
<sequence>MSHSQPSPSVVFASLPELVRCLAEQIYSTRELTTLCLVNKTFNAAITPVLYRQLTISGSTGHAAVSLQLALASTKKYDHVRELLVRGSGNRGSSDFQSLVSQLLPSLWRGGSSPLPVVVLSALHKSSPAIKIIHIDFPKDMGQRLGYSDFPPPPDVQLEQRRLYEKPNLTVFSCLEELTLNNLHEELPWWRAQVAQVLRNSPRLRSLELSLADQTLEHYNKRNEREKFEGFFDQLCDDYGQTGAAPLRLQSLQLGNAVYPYSLDSLQRLTDLRFLERVHIENVGVWHGGVIISMYDDGDDSGIIFDAFGPAHCPNLRHLSVAGYRKDVHRSLAALDPSSARRLAILCPEMTTGYESAALLRPNPLYPSLPLHVRMLEMELRRNQVRLFSNDGRLLNHDEIPSAKQVLEDLVSGDDGTLEGLVVHLTESPGPKIDFDELDLLADALQKLDNLAQLAVNINDEKRVRREAANRAVRVLATAAPRLRYIRLYSWYWRVWRAAGDTNVRLEELDVSEVEHHRPVQPHRHLPVAFGGDDGVEAVGEGAVQGGRVRGAVKRVVVMVLLVLLSAAVWTESAEAGSGKGRGVSLTVYASSGEEKTAGVVVAEDRPAARASRTESVAERSVAHWQRCCWAWTGVGRRVRVRGRRRRCIVAGEVAISGSGAGAGGENGDRGWVLRCGNGGSSGYGVAAHGGCTAAACA</sequence>
<evidence type="ECO:0008006" key="3">
    <source>
        <dbReference type="Google" id="ProtNLM"/>
    </source>
</evidence>
<reference evidence="2" key="1">
    <citation type="journal article" date="2015" name="Genome Announc.">
        <title>Draft genome sequence of the cellulolytic fungus Chaetomium globosum.</title>
        <authorList>
            <person name="Cuomo C.A."/>
            <person name="Untereiner W.A."/>
            <person name="Ma L.-J."/>
            <person name="Grabherr M."/>
            <person name="Birren B.W."/>
        </authorList>
    </citation>
    <scope>NUCLEOTIDE SEQUENCE [LARGE SCALE GENOMIC DNA]</scope>
    <source>
        <strain evidence="2">ATCC 6205 / CBS 148.51 / DSM 1962 / NBRC 6347 / NRRL 1970</strain>
    </source>
</reference>
<dbReference type="InterPro" id="IPR032675">
    <property type="entry name" value="LRR_dom_sf"/>
</dbReference>
<evidence type="ECO:0000313" key="1">
    <source>
        <dbReference type="EMBL" id="EAQ88723.1"/>
    </source>
</evidence>
<dbReference type="HOGENOM" id="CLU_394819_0_0_1"/>
<dbReference type="VEuPathDB" id="FungiDB:CHGG_05342"/>
<dbReference type="OrthoDB" id="4579997at2759"/>
<dbReference type="eggNOG" id="ENOG502T5RM">
    <property type="taxonomic scope" value="Eukaryota"/>
</dbReference>
<dbReference type="EMBL" id="CH408031">
    <property type="protein sequence ID" value="EAQ88723.1"/>
    <property type="molecule type" value="Genomic_DNA"/>
</dbReference>
<dbReference type="OMA" id="WIHADSP"/>
<organism evidence="1 2">
    <name type="scientific">Chaetomium globosum (strain ATCC 6205 / CBS 148.51 / DSM 1962 / NBRC 6347 / NRRL 1970)</name>
    <name type="common">Soil fungus</name>
    <dbReference type="NCBI Taxonomy" id="306901"/>
    <lineage>
        <taxon>Eukaryota</taxon>
        <taxon>Fungi</taxon>
        <taxon>Dikarya</taxon>
        <taxon>Ascomycota</taxon>
        <taxon>Pezizomycotina</taxon>
        <taxon>Sordariomycetes</taxon>
        <taxon>Sordariomycetidae</taxon>
        <taxon>Sordariales</taxon>
        <taxon>Chaetomiaceae</taxon>
        <taxon>Chaetomium</taxon>
    </lineage>
</organism>